<dbReference type="SMART" id="SM00939">
    <property type="entry name" value="PepX_C"/>
    <property type="match status" value="1"/>
</dbReference>
<evidence type="ECO:0000313" key="4">
    <source>
        <dbReference type="Proteomes" id="UP001069802"/>
    </source>
</evidence>
<gene>
    <name evidence="3" type="ORF">O4H49_19770</name>
</gene>
<dbReference type="Gene3D" id="1.10.3020.10">
    <property type="entry name" value="alpha-amino acid ester hydrolase ( Helical cap domain)"/>
    <property type="match status" value="1"/>
</dbReference>
<dbReference type="SUPFAM" id="SSF53474">
    <property type="entry name" value="alpha/beta-Hydrolases"/>
    <property type="match status" value="1"/>
</dbReference>
<organism evidence="3 4">
    <name type="scientific">Kiloniella laminariae</name>
    <dbReference type="NCBI Taxonomy" id="454162"/>
    <lineage>
        <taxon>Bacteria</taxon>
        <taxon>Pseudomonadati</taxon>
        <taxon>Pseudomonadota</taxon>
        <taxon>Alphaproteobacteria</taxon>
        <taxon>Rhodospirillales</taxon>
        <taxon>Kiloniellaceae</taxon>
        <taxon>Kiloniella</taxon>
    </lineage>
</organism>
<dbReference type="NCBIfam" id="TIGR00976">
    <property type="entry name" value="CocE_NonD"/>
    <property type="match status" value="1"/>
</dbReference>
<dbReference type="InterPro" id="IPR005674">
    <property type="entry name" value="CocE/Ser_esterase"/>
</dbReference>
<dbReference type="InterPro" id="IPR008979">
    <property type="entry name" value="Galactose-bd-like_sf"/>
</dbReference>
<accession>A0ABT4LSX1</accession>
<reference evidence="3" key="1">
    <citation type="submission" date="2022-12" db="EMBL/GenBank/DDBJ databases">
        <title>Bacterial isolates from different developmental stages of Nematostella vectensis.</title>
        <authorList>
            <person name="Fraune S."/>
        </authorList>
    </citation>
    <scope>NUCLEOTIDE SEQUENCE</scope>
    <source>
        <strain evidence="3">G21630-S1</strain>
    </source>
</reference>
<keyword evidence="1 3" id="KW-0378">Hydrolase</keyword>
<keyword evidence="4" id="KW-1185">Reference proteome</keyword>
<dbReference type="GO" id="GO:0016787">
    <property type="term" value="F:hydrolase activity"/>
    <property type="evidence" value="ECO:0007669"/>
    <property type="project" value="UniProtKB-KW"/>
</dbReference>
<dbReference type="Gene3D" id="2.60.120.260">
    <property type="entry name" value="Galactose-binding domain-like"/>
    <property type="match status" value="1"/>
</dbReference>
<dbReference type="RefSeq" id="WP_269425152.1">
    <property type="nucleotide sequence ID" value="NZ_JAPWGY010000015.1"/>
</dbReference>
<dbReference type="InterPro" id="IPR013736">
    <property type="entry name" value="Xaa-Pro_dipept_C"/>
</dbReference>
<dbReference type="Gene3D" id="3.40.50.1820">
    <property type="entry name" value="alpha/beta hydrolase"/>
    <property type="match status" value="1"/>
</dbReference>
<dbReference type="Pfam" id="PF08530">
    <property type="entry name" value="PepX_C"/>
    <property type="match status" value="1"/>
</dbReference>
<name>A0ABT4LSX1_9PROT</name>
<evidence type="ECO:0000256" key="1">
    <source>
        <dbReference type="ARBA" id="ARBA00022801"/>
    </source>
</evidence>
<dbReference type="Pfam" id="PF02129">
    <property type="entry name" value="Peptidase_S15"/>
    <property type="match status" value="1"/>
</dbReference>
<evidence type="ECO:0000313" key="3">
    <source>
        <dbReference type="EMBL" id="MCZ4283032.1"/>
    </source>
</evidence>
<evidence type="ECO:0000259" key="2">
    <source>
        <dbReference type="SMART" id="SM00939"/>
    </source>
</evidence>
<dbReference type="EMBL" id="JAPWGY010000015">
    <property type="protein sequence ID" value="MCZ4283032.1"/>
    <property type="molecule type" value="Genomic_DNA"/>
</dbReference>
<proteinExistence type="predicted"/>
<feature type="domain" description="Xaa-Pro dipeptidyl-peptidase C-terminal" evidence="2">
    <location>
        <begin position="333"/>
        <end position="594"/>
    </location>
</feature>
<dbReference type="Proteomes" id="UP001069802">
    <property type="component" value="Unassembled WGS sequence"/>
</dbReference>
<dbReference type="InterPro" id="IPR029058">
    <property type="entry name" value="AB_hydrolase_fold"/>
</dbReference>
<sequence>MARDISIPHDMPCEFTEMVKMRDGTSLATDIYLPESGHCGPVLIERTPYNRKGVSGSEMCLASGVALTRVELARWFCARGYGVVMQDVRGRHGSEGIFSKYINEAEDGFDSYAWIVEQPWCDGRICSMGLSYGGHTQLAAACATAPGLSGMFLDTGGLLNAYEHSVRYGGAFELKQLTWAFKHARQYAIDQGDMVAVTHFESLDLTQEVLKADWKRGKSPLAVVPEYEAYLLDLWEQETAPVEWLGAATCAERWFDRMPDVPVFLLGSWNDPYAQSMNILYEEMKRRFTSPVQLLMGPWLHGRRNQSYAGTADFGAAATLNKLTGRSFPELRLAWFDFALGKTETPWQDENVYFEMGGGDWSWNERGHLDVSGRWLSKVTTQASPEEQVFRLDENDVLQAQTRVSSTGGTPQVHSLTMTPDDPFRTIGGAITSGAPIMEGGMFLYPGTGNPESPFNRPDILVFETAPLSEDMLICGTPLLNCQACSDAEDFDLAVFLFEKRQGPDDFSALNITDGIQRARFADPERNGLALSPGEEVKIEVRLMTTAYRLKKGGQLLVLMTGGNFPRFDVNTGTGRSVPTETGSWKPEISVKIRDIGLKIQTQEGVPLFHFL</sequence>
<dbReference type="InterPro" id="IPR000383">
    <property type="entry name" value="Xaa-Pro-like_dom"/>
</dbReference>
<comment type="caution">
    <text evidence="3">The sequence shown here is derived from an EMBL/GenBank/DDBJ whole genome shotgun (WGS) entry which is preliminary data.</text>
</comment>
<dbReference type="SUPFAM" id="SSF49785">
    <property type="entry name" value="Galactose-binding domain-like"/>
    <property type="match status" value="1"/>
</dbReference>
<protein>
    <submittedName>
        <fullName evidence="3">CocE/NonD family hydrolase</fullName>
    </submittedName>
</protein>